<dbReference type="AlphaFoldDB" id="A0A381S8P7"/>
<gene>
    <name evidence="1" type="ORF">METZ01_LOCUS53304</name>
</gene>
<evidence type="ECO:0000313" key="1">
    <source>
        <dbReference type="EMBL" id="SVA00450.1"/>
    </source>
</evidence>
<accession>A0A381S8P7</accession>
<reference evidence="1" key="1">
    <citation type="submission" date="2018-05" db="EMBL/GenBank/DDBJ databases">
        <authorList>
            <person name="Lanie J.A."/>
            <person name="Ng W.-L."/>
            <person name="Kazmierczak K.M."/>
            <person name="Andrzejewski T.M."/>
            <person name="Davidsen T.M."/>
            <person name="Wayne K.J."/>
            <person name="Tettelin H."/>
            <person name="Glass J.I."/>
            <person name="Rusch D."/>
            <person name="Podicherti R."/>
            <person name="Tsui H.-C.T."/>
            <person name="Winkler M.E."/>
        </authorList>
    </citation>
    <scope>NUCLEOTIDE SEQUENCE</scope>
</reference>
<proteinExistence type="predicted"/>
<organism evidence="1">
    <name type="scientific">marine metagenome</name>
    <dbReference type="NCBI Taxonomy" id="408172"/>
    <lineage>
        <taxon>unclassified sequences</taxon>
        <taxon>metagenomes</taxon>
        <taxon>ecological metagenomes</taxon>
    </lineage>
</organism>
<sequence>MKALVTFIAIAAVSVGGAGFYYVSSNSAKAECSASKEECSPLTEECGLKAPCDEGAKPDCGAKPACTDQKKAEDQNPT</sequence>
<name>A0A381S8P7_9ZZZZ</name>
<dbReference type="EMBL" id="UINC01002803">
    <property type="protein sequence ID" value="SVA00450.1"/>
    <property type="molecule type" value="Genomic_DNA"/>
</dbReference>
<protein>
    <submittedName>
        <fullName evidence="1">Uncharacterized protein</fullName>
    </submittedName>
</protein>